<dbReference type="AlphaFoldDB" id="A0A1W1W4Z3"/>
<sequence>MLPCYLRRLLLFFVLLLLAGPGAWAQTPSAEGLVPDSTELRVLREFYAATGGPTWTNRTNWLSGTTLADAATWHGVTISNNDVTRLSLPTNGLQGVLPASIAQLQGLQHLELPYNSIRGSLPPSLGQLSKLQFLWIGLNQLSGAIPPEIGHLRQLTFFRFGAQSALGADSHHPGSADAINFADYLRQSTNGSLAPGAGEFSAA</sequence>
<dbReference type="EMBL" id="FWWW01000122">
    <property type="protein sequence ID" value="SMC00677.1"/>
    <property type="molecule type" value="Genomic_DNA"/>
</dbReference>
<evidence type="ECO:0008006" key="6">
    <source>
        <dbReference type="Google" id="ProtNLM"/>
    </source>
</evidence>
<gene>
    <name evidence="4" type="ORF">SAMN00120144_3057</name>
</gene>
<evidence type="ECO:0000256" key="3">
    <source>
        <dbReference type="SAM" id="SignalP"/>
    </source>
</evidence>
<evidence type="ECO:0000256" key="1">
    <source>
        <dbReference type="ARBA" id="ARBA00022729"/>
    </source>
</evidence>
<feature type="chain" id="PRO_5013094165" description="Two component regulator three Y domain protein" evidence="3">
    <location>
        <begin position="26"/>
        <end position="203"/>
    </location>
</feature>
<dbReference type="Pfam" id="PF00560">
    <property type="entry name" value="LRR_1"/>
    <property type="match status" value="2"/>
</dbReference>
<keyword evidence="2" id="KW-0677">Repeat</keyword>
<dbReference type="InterPro" id="IPR032675">
    <property type="entry name" value="LRR_dom_sf"/>
</dbReference>
<dbReference type="FunFam" id="3.80.10.10:FF:000383">
    <property type="entry name" value="Leucine-rich repeat receptor protein kinase EMS1"/>
    <property type="match status" value="1"/>
</dbReference>
<evidence type="ECO:0000313" key="5">
    <source>
        <dbReference type="Proteomes" id="UP000192266"/>
    </source>
</evidence>
<keyword evidence="1 3" id="KW-0732">Signal</keyword>
<feature type="signal peptide" evidence="3">
    <location>
        <begin position="1"/>
        <end position="25"/>
    </location>
</feature>
<reference evidence="4 5" key="1">
    <citation type="submission" date="2017-04" db="EMBL/GenBank/DDBJ databases">
        <authorList>
            <person name="Afonso C.L."/>
            <person name="Miller P.J."/>
            <person name="Scott M.A."/>
            <person name="Spackman E."/>
            <person name="Goraichik I."/>
            <person name="Dimitrov K.M."/>
            <person name="Suarez D.L."/>
            <person name="Swayne D.E."/>
        </authorList>
    </citation>
    <scope>NUCLEOTIDE SEQUENCE [LARGE SCALE GENOMIC DNA]</scope>
    <source>
        <strain evidence="4 5">DSM 11622</strain>
    </source>
</reference>
<dbReference type="PANTHER" id="PTHR47988">
    <property type="entry name" value="SOMATIC EMBRYOGENESIS RECEPTOR KINASE 1"/>
    <property type="match status" value="1"/>
</dbReference>
<dbReference type="SUPFAM" id="SSF52058">
    <property type="entry name" value="L domain-like"/>
    <property type="match status" value="1"/>
</dbReference>
<proteinExistence type="predicted"/>
<dbReference type="OrthoDB" id="1523346at2"/>
<evidence type="ECO:0000256" key="2">
    <source>
        <dbReference type="ARBA" id="ARBA00022737"/>
    </source>
</evidence>
<organism evidence="4 5">
    <name type="scientific">Hymenobacter roseosalivarius DSM 11622</name>
    <dbReference type="NCBI Taxonomy" id="645990"/>
    <lineage>
        <taxon>Bacteria</taxon>
        <taxon>Pseudomonadati</taxon>
        <taxon>Bacteroidota</taxon>
        <taxon>Cytophagia</taxon>
        <taxon>Cytophagales</taxon>
        <taxon>Hymenobacteraceae</taxon>
        <taxon>Hymenobacter</taxon>
    </lineage>
</organism>
<accession>A0A1W1W4Z3</accession>
<dbReference type="Proteomes" id="UP000192266">
    <property type="component" value="Unassembled WGS sequence"/>
</dbReference>
<evidence type="ECO:0000313" key="4">
    <source>
        <dbReference type="EMBL" id="SMC00677.1"/>
    </source>
</evidence>
<dbReference type="RefSeq" id="WP_143435168.1">
    <property type="nucleotide sequence ID" value="NZ_FWWW01000122.1"/>
</dbReference>
<protein>
    <recommendedName>
        <fullName evidence="6">Two component regulator three Y domain protein</fullName>
    </recommendedName>
</protein>
<dbReference type="STRING" id="645990.SAMN00120144_3057"/>
<keyword evidence="5" id="KW-1185">Reference proteome</keyword>
<dbReference type="InterPro" id="IPR001611">
    <property type="entry name" value="Leu-rich_rpt"/>
</dbReference>
<dbReference type="Gene3D" id="3.80.10.10">
    <property type="entry name" value="Ribonuclease Inhibitor"/>
    <property type="match status" value="1"/>
</dbReference>
<name>A0A1W1W4Z3_9BACT</name>